<feature type="compositionally biased region" description="Basic and acidic residues" evidence="1">
    <location>
        <begin position="362"/>
        <end position="376"/>
    </location>
</feature>
<comment type="caution">
    <text evidence="4">The sequence shown here is derived from an EMBL/GenBank/DDBJ whole genome shotgun (WGS) entry which is preliminary data.</text>
</comment>
<proteinExistence type="predicted"/>
<sequence>MNHTRDKTASSLAITEKKPHRPGGCVGILFQLFDWNRRFAKKKLFSKKLLPPVRAKQSSKRFGGDEKLPKLRLIADENSGGFPNVMRNGARNSEQKHEMRAPGLVARLMGLESMPPGKQGNSKKTSFSGVGGDKGENFVSYNCGFDREELHLEKEGAKNESRPPKLQKTGLSDRRAVTRFGAEALQLKNVLSRSRKHHPKLASPVKCPRSLSRNASRLIGAATKILEPGLQNMNRAKGALTYSTAMHHASIDDFMLEGRTALSPDPSHNSNYYVSAAKSTKGHSSCRNCGHLLDVVDSRPNVEEQLPVYASYVSNCVNPSPQGLERNVQRPLVSSPEQEREQDIQQDHKHSASLAAQAMDGSRPRGEPISERKPRNQDGQIQGHLTSERCKPKKCAPPSVGIKHNTQRQNQVSPGGDKAPPRSKLSNMQSNRVSSAANATNDTKDFVALNRISSGRTRSRMPAKEDNFKFGAERRIGGWQNDSLSPERKRRLVNVTRKGEISGSVNSTSGKQTSVSYDTRHTNIKSRLTHVGESNRTGGSGNKDNEVISFTFSSPMKHKTGLPTGMEKRREQNDLHCNRTQQKSILDESDGKTSFQKPFPLRGDTLGVLIEQKLKELTSQEEDELAIGGTPPKRTTAMILQELISALTAERPFPQDDVAVGSNQETISVYHGQQTSMNTPLSFQGKPKTARASVGYSHDSDHLSPGSVLDASFSNDSCFSNSRDDSSWHRLHAGSMEWSDAEPEPDADLLDCATSLSIGKSDREFVSDLLNDVGEVLCALNLVDAGLKGIKLTHAKEVILNVELIFINAALAGSDINRDFSVTSFLLDELETLERVIWANFSCILAFEDTKENNQLKAFALDCVIEHLDSSYVRHSSSGYTSWTRLPLSMNAEMLILEVVDGVRRWTDLTRLILDELVEKEMSHSLGKWTDFEIEAFETGAEIDWDILHGLVNEIVIDLWEGNYIQPL</sequence>
<dbReference type="InterPro" id="IPR032795">
    <property type="entry name" value="DUF3741-assoc"/>
</dbReference>
<organism evidence="4 5">
    <name type="scientific">Ilex paraguariensis</name>
    <name type="common">yerba mate</name>
    <dbReference type="NCBI Taxonomy" id="185542"/>
    <lineage>
        <taxon>Eukaryota</taxon>
        <taxon>Viridiplantae</taxon>
        <taxon>Streptophyta</taxon>
        <taxon>Embryophyta</taxon>
        <taxon>Tracheophyta</taxon>
        <taxon>Spermatophyta</taxon>
        <taxon>Magnoliopsida</taxon>
        <taxon>eudicotyledons</taxon>
        <taxon>Gunneridae</taxon>
        <taxon>Pentapetalae</taxon>
        <taxon>asterids</taxon>
        <taxon>campanulids</taxon>
        <taxon>Aquifoliales</taxon>
        <taxon>Aquifoliaceae</taxon>
        <taxon>Ilex</taxon>
    </lineage>
</organism>
<dbReference type="AlphaFoldDB" id="A0ABC8S0B5"/>
<feature type="region of interest" description="Disordered" evidence="1">
    <location>
        <begin position="319"/>
        <end position="439"/>
    </location>
</feature>
<dbReference type="InterPro" id="IPR025486">
    <property type="entry name" value="DUF4378"/>
</dbReference>
<feature type="domain" description="DUF3741" evidence="3">
    <location>
        <begin position="93"/>
        <end position="116"/>
    </location>
</feature>
<keyword evidence="5" id="KW-1185">Reference proteome</keyword>
<dbReference type="PANTHER" id="PTHR21726">
    <property type="entry name" value="PHOSPHATIDYLINOSITOL N-ACETYLGLUCOSAMINYLTRANSFERASE SUBUNIT P DOWN SYNDROME CRITICAL REGION PROTEIN 5 -RELATED"/>
    <property type="match status" value="1"/>
</dbReference>
<name>A0ABC8S0B5_9AQUA</name>
<reference evidence="4 5" key="1">
    <citation type="submission" date="2024-02" db="EMBL/GenBank/DDBJ databases">
        <authorList>
            <person name="Vignale AGUSTIN F."/>
            <person name="Sosa J E."/>
            <person name="Modenutti C."/>
        </authorList>
    </citation>
    <scope>NUCLEOTIDE SEQUENCE [LARGE SCALE GENOMIC DNA]</scope>
</reference>
<evidence type="ECO:0000313" key="5">
    <source>
        <dbReference type="Proteomes" id="UP001642360"/>
    </source>
</evidence>
<protein>
    <recommendedName>
        <fullName evidence="6">DUF4378 domain-containing protein</fullName>
    </recommendedName>
</protein>
<dbReference type="Pfam" id="PF14309">
    <property type="entry name" value="DUF4378"/>
    <property type="match status" value="1"/>
</dbReference>
<feature type="region of interest" description="Disordered" evidence="1">
    <location>
        <begin position="555"/>
        <end position="574"/>
    </location>
</feature>
<evidence type="ECO:0008006" key="6">
    <source>
        <dbReference type="Google" id="ProtNLM"/>
    </source>
</evidence>
<evidence type="ECO:0000256" key="1">
    <source>
        <dbReference type="SAM" id="MobiDB-lite"/>
    </source>
</evidence>
<feature type="domain" description="DUF4378" evidence="2">
    <location>
        <begin position="797"/>
        <end position="954"/>
    </location>
</feature>
<dbReference type="PANTHER" id="PTHR21726:SF61">
    <property type="entry name" value="DNAA INITIATOR-ASSOCIATING PROTEIN"/>
    <property type="match status" value="1"/>
</dbReference>
<dbReference type="Proteomes" id="UP001642360">
    <property type="component" value="Unassembled WGS sequence"/>
</dbReference>
<dbReference type="EMBL" id="CAUOFW020002058">
    <property type="protein sequence ID" value="CAK9150691.1"/>
    <property type="molecule type" value="Genomic_DNA"/>
</dbReference>
<dbReference type="Pfam" id="PF14383">
    <property type="entry name" value="VARLMGL"/>
    <property type="match status" value="1"/>
</dbReference>
<feature type="compositionally biased region" description="Basic and acidic residues" evidence="1">
    <location>
        <begin position="337"/>
        <end position="350"/>
    </location>
</feature>
<evidence type="ECO:0000313" key="4">
    <source>
        <dbReference type="EMBL" id="CAK9150691.1"/>
    </source>
</evidence>
<gene>
    <name evidence="4" type="ORF">ILEXP_LOCUS18845</name>
</gene>
<feature type="region of interest" description="Disordered" evidence="1">
    <location>
        <begin position="678"/>
        <end position="698"/>
    </location>
</feature>
<evidence type="ECO:0000259" key="2">
    <source>
        <dbReference type="Pfam" id="PF14309"/>
    </source>
</evidence>
<feature type="compositionally biased region" description="Polar residues" evidence="1">
    <location>
        <begin position="424"/>
        <end position="439"/>
    </location>
</feature>
<accession>A0ABC8S0B5</accession>
<evidence type="ECO:0000259" key="3">
    <source>
        <dbReference type="Pfam" id="PF14383"/>
    </source>
</evidence>